<evidence type="ECO:0000313" key="2">
    <source>
        <dbReference type="Proteomes" id="UP001218188"/>
    </source>
</evidence>
<name>A0AAD6XDD3_9AGAR</name>
<comment type="caution">
    <text evidence="1">The sequence shown here is derived from an EMBL/GenBank/DDBJ whole genome shotgun (WGS) entry which is preliminary data.</text>
</comment>
<feature type="non-terminal residue" evidence="1">
    <location>
        <position position="66"/>
    </location>
</feature>
<dbReference type="Proteomes" id="UP001218188">
    <property type="component" value="Unassembled WGS sequence"/>
</dbReference>
<evidence type="ECO:0000313" key="1">
    <source>
        <dbReference type="EMBL" id="KAJ7045847.1"/>
    </source>
</evidence>
<accession>A0AAD6XDD3</accession>
<dbReference type="EMBL" id="JARJCM010000004">
    <property type="protein sequence ID" value="KAJ7045847.1"/>
    <property type="molecule type" value="Genomic_DNA"/>
</dbReference>
<gene>
    <name evidence="1" type="ORF">C8F04DRAFT_922242</name>
</gene>
<proteinExistence type="predicted"/>
<reference evidence="1" key="1">
    <citation type="submission" date="2023-03" db="EMBL/GenBank/DDBJ databases">
        <title>Massive genome expansion in bonnet fungi (Mycena s.s.) driven by repeated elements and novel gene families across ecological guilds.</title>
        <authorList>
            <consortium name="Lawrence Berkeley National Laboratory"/>
            <person name="Harder C.B."/>
            <person name="Miyauchi S."/>
            <person name="Viragh M."/>
            <person name="Kuo A."/>
            <person name="Thoen E."/>
            <person name="Andreopoulos B."/>
            <person name="Lu D."/>
            <person name="Skrede I."/>
            <person name="Drula E."/>
            <person name="Henrissat B."/>
            <person name="Morin E."/>
            <person name="Kohler A."/>
            <person name="Barry K."/>
            <person name="LaButti K."/>
            <person name="Morin E."/>
            <person name="Salamov A."/>
            <person name="Lipzen A."/>
            <person name="Mereny Z."/>
            <person name="Hegedus B."/>
            <person name="Baldrian P."/>
            <person name="Stursova M."/>
            <person name="Weitz H."/>
            <person name="Taylor A."/>
            <person name="Grigoriev I.V."/>
            <person name="Nagy L.G."/>
            <person name="Martin F."/>
            <person name="Kauserud H."/>
        </authorList>
    </citation>
    <scope>NUCLEOTIDE SEQUENCE</scope>
    <source>
        <strain evidence="1">CBHHK200</strain>
    </source>
</reference>
<keyword evidence="2" id="KW-1185">Reference proteome</keyword>
<protein>
    <submittedName>
        <fullName evidence="1">Uncharacterized protein</fullName>
    </submittedName>
</protein>
<sequence length="66" mass="7213">HLVPGNPTYFPALLALIRDLAPPSLPLDAVVFQSILLCLISGEKHLLLRAPEKDVRLVVKLAFLVS</sequence>
<dbReference type="AlphaFoldDB" id="A0AAD6XDD3"/>
<organism evidence="1 2">
    <name type="scientific">Mycena alexandri</name>
    <dbReference type="NCBI Taxonomy" id="1745969"/>
    <lineage>
        <taxon>Eukaryota</taxon>
        <taxon>Fungi</taxon>
        <taxon>Dikarya</taxon>
        <taxon>Basidiomycota</taxon>
        <taxon>Agaricomycotina</taxon>
        <taxon>Agaricomycetes</taxon>
        <taxon>Agaricomycetidae</taxon>
        <taxon>Agaricales</taxon>
        <taxon>Marasmiineae</taxon>
        <taxon>Mycenaceae</taxon>
        <taxon>Mycena</taxon>
    </lineage>
</organism>
<feature type="non-terminal residue" evidence="1">
    <location>
        <position position="1"/>
    </location>
</feature>